<dbReference type="STRING" id="98804.BTSPAZIEG_0225"/>
<evidence type="ECO:0000313" key="2">
    <source>
        <dbReference type="Proteomes" id="UP000243633"/>
    </source>
</evidence>
<dbReference type="RefSeq" id="WP_075472638.1">
    <property type="nucleotide sequence ID" value="NZ_CP135003.1"/>
</dbReference>
<dbReference type="OrthoDB" id="9788334at2"/>
<keyword evidence="1" id="KW-0966">Cell projection</keyword>
<keyword evidence="1" id="KW-0969">Cilium</keyword>
<proteinExistence type="predicted"/>
<dbReference type="EMBL" id="LN890285">
    <property type="protein sequence ID" value="CUR53197.1"/>
    <property type="molecule type" value="Genomic_DNA"/>
</dbReference>
<accession>A0A160SW04</accession>
<dbReference type="AlphaFoldDB" id="A0A160SW04"/>
<keyword evidence="2" id="KW-1185">Reference proteome</keyword>
<keyword evidence="1" id="KW-0282">Flagellum</keyword>
<reference evidence="2" key="1">
    <citation type="submission" date="2015-10" db="EMBL/GenBank/DDBJ databases">
        <authorList>
            <person name="Manzano-Marin A."/>
            <person name="Manzano-Marin A."/>
        </authorList>
    </citation>
    <scope>NUCLEOTIDE SEQUENCE [LARGE SCALE GENOMIC DNA]</scope>
    <source>
        <strain evidence="2">BTs</strain>
    </source>
</reference>
<name>A0A160SW04_BUCTT</name>
<dbReference type="PATRIC" id="fig|98804.3.peg.212"/>
<dbReference type="Proteomes" id="UP000243633">
    <property type="component" value="Chromosome 1"/>
</dbReference>
<sequence>MLSHLQKFFELDKIALELLIYQQKLILSNITNIQRKKYVSKNINFKKAFIEAVKQRQKDFNNSNFKIDYSKIVIEKRKNIPNSKNIKNNKNLDIERIEFLKNSILYQKLLSNIKQREHIFLNAIGVIK</sequence>
<evidence type="ECO:0000313" key="1">
    <source>
        <dbReference type="EMBL" id="CUR53197.1"/>
    </source>
</evidence>
<organism evidence="1 2">
    <name type="scientific">Buchnera aphidicola subsp. Tuberolachnus salignus</name>
    <dbReference type="NCBI Taxonomy" id="98804"/>
    <lineage>
        <taxon>Bacteria</taxon>
        <taxon>Pseudomonadati</taxon>
        <taxon>Pseudomonadota</taxon>
        <taxon>Gammaproteobacteria</taxon>
        <taxon>Enterobacterales</taxon>
        <taxon>Erwiniaceae</taxon>
        <taxon>Buchnera</taxon>
    </lineage>
</organism>
<protein>
    <submittedName>
        <fullName evidence="1">Flagellar basal body rod protein FlgB</fullName>
    </submittedName>
</protein>
<gene>
    <name evidence="1" type="primary">flgB</name>
    <name evidence="1" type="ORF">BTSPAZIEG_0225</name>
</gene>